<dbReference type="eggNOG" id="KOG4641">
    <property type="taxonomic scope" value="Eukaryota"/>
</dbReference>
<dbReference type="PANTHER" id="PTHR24365:SF541">
    <property type="entry name" value="PROTEIN TOLL-RELATED"/>
    <property type="match status" value="1"/>
</dbReference>
<feature type="transmembrane region" description="Helical" evidence="11">
    <location>
        <begin position="606"/>
        <end position="631"/>
    </location>
</feature>
<dbReference type="SUPFAM" id="SSF52058">
    <property type="entry name" value="L domain-like"/>
    <property type="match status" value="1"/>
</dbReference>
<dbReference type="PRINTS" id="PR01537">
    <property type="entry name" value="INTRLKN1R1F"/>
</dbReference>
<dbReference type="Pfam" id="PF13676">
    <property type="entry name" value="TIR_2"/>
    <property type="match status" value="1"/>
</dbReference>
<sequence length="811" mass="92524">MFEYRRYLLMCAIWATIKVPKEILINGQVIPLGSYCQQVVPPCGCESEANVVRFHCPDEYSMLLMVTDTDSSLYVSYYADSELGWVPRFEISDLAKIEFDAYSFWPKTFLSDLLDSMGVTNVSAIEFRDRRSETVVTTRDIYDKYGNLIGTTVTTESDDDDSIDNVNATWQFSSVPGLTSFKFASDIEELPESIFEAFDTLTTLNLCLNVIHLPDKLLSSVSSSLQTLTIQNPNMLRFQPPLLRELKQLRNLTIELTDNQYGHGNQLQPHLFSSMRQLEEVYLSRATSHVDRKMFRNSTKLQLIKIKGNENLDTLPSGLFKDQSNLTVLDISCNSLSILRDEVFYGLNNLHILDLSDNRLTALSSKIFAPLTSLNLLLINRNSLTALSPSTFSAVSSLNFIDMRGTQFYGSKLAIEYEALVCFNSDTCQYKSENWSCDPNCICWVQRMTRELIIDCRGSRLNEFPALPHTSLVQTVLKVANNSLTQLPDPNEVLGYSNVSVLLLANNQLTTLGAGTQLPGNLSHLDVRNNQITVFNTDFITYLEQDNNTMTMTLSGNPVNCDCSAIPLLTFIRAQPQRVQDIGELQCTRQNKPFQQMEVIDLCPSYVLLISCIVGVIIIVVCLISVVYLMYQQELKIWLYNNNLCLWWVSEEELDKDKTYDAFISYSHKDEELIAKLLPKLENGPHPFRVCLHGRDWLVGDCIPEQIVRTVDDSKRVIIILSQHFIDSVWARMEFRIAYQATLQDKRKRIIIILYKELENMDGIDSELKAYLKLNTYLKWGDPLFWSKLCYAMPHNRRVLKGQKKHAGPLV</sequence>
<dbReference type="PROSITE" id="PS51450">
    <property type="entry name" value="LRR"/>
    <property type="match status" value="1"/>
</dbReference>
<dbReference type="HOGENOM" id="CLU_009970_0_0_1"/>
<dbReference type="GO" id="GO:0002807">
    <property type="term" value="P:positive regulation of antimicrobial peptide biosynthetic process"/>
    <property type="evidence" value="ECO:0007669"/>
    <property type="project" value="EnsemblMetazoa"/>
</dbReference>
<dbReference type="InterPro" id="IPR003591">
    <property type="entry name" value="Leu-rich_rpt_typical-subtyp"/>
</dbReference>
<comment type="similarity">
    <text evidence="2">Belongs to the Toll-like receptor family.</text>
</comment>
<dbReference type="GO" id="GO:0019901">
    <property type="term" value="F:protein kinase binding"/>
    <property type="evidence" value="ECO:0007669"/>
    <property type="project" value="EnsemblMetazoa"/>
</dbReference>
<dbReference type="GO" id="GO:0005886">
    <property type="term" value="C:plasma membrane"/>
    <property type="evidence" value="ECO:0007669"/>
    <property type="project" value="TreeGrafter"/>
</dbReference>
<dbReference type="KEGG" id="dwi:6641846"/>
<keyword evidence="9" id="KW-0675">Receptor</keyword>
<dbReference type="InterPro" id="IPR035897">
    <property type="entry name" value="Toll_tir_struct_dom_sf"/>
</dbReference>
<evidence type="ECO:0000313" key="14">
    <source>
        <dbReference type="Proteomes" id="UP000007798"/>
    </source>
</evidence>
<dbReference type="Proteomes" id="UP000007798">
    <property type="component" value="Unassembled WGS sequence"/>
</dbReference>
<dbReference type="OMA" id="SKLCYAM"/>
<dbReference type="OrthoDB" id="1421090at2759"/>
<dbReference type="GO" id="GO:0015026">
    <property type="term" value="F:coreceptor activity"/>
    <property type="evidence" value="ECO:0007669"/>
    <property type="project" value="EnsemblMetazoa"/>
</dbReference>
<keyword evidence="10" id="KW-0325">Glycoprotein</keyword>
<dbReference type="Gene3D" id="3.80.10.10">
    <property type="entry name" value="Ribonuclease Inhibitor"/>
    <property type="match status" value="3"/>
</dbReference>
<evidence type="ECO:0000313" key="13">
    <source>
        <dbReference type="EMBL" id="EDW76095.1"/>
    </source>
</evidence>
<dbReference type="InterPro" id="IPR001611">
    <property type="entry name" value="Leu-rich_rpt"/>
</dbReference>
<accession>B4MWF4</accession>
<dbReference type="STRING" id="7260.B4MWF4"/>
<dbReference type="PROSITE" id="PS50104">
    <property type="entry name" value="TIR"/>
    <property type="match status" value="1"/>
</dbReference>
<evidence type="ECO:0000256" key="11">
    <source>
        <dbReference type="SAM" id="Phobius"/>
    </source>
</evidence>
<reference evidence="13 14" key="1">
    <citation type="journal article" date="2007" name="Nature">
        <title>Evolution of genes and genomes on the Drosophila phylogeny.</title>
        <authorList>
            <consortium name="Drosophila 12 Genomes Consortium"/>
            <person name="Clark A.G."/>
            <person name="Eisen M.B."/>
            <person name="Smith D.R."/>
            <person name="Bergman C.M."/>
            <person name="Oliver B."/>
            <person name="Markow T.A."/>
            <person name="Kaufman T.C."/>
            <person name="Kellis M."/>
            <person name="Gelbart W."/>
            <person name="Iyer V.N."/>
            <person name="Pollard D.A."/>
            <person name="Sackton T.B."/>
            <person name="Larracuente A.M."/>
            <person name="Singh N.D."/>
            <person name="Abad J.P."/>
            <person name="Abt D.N."/>
            <person name="Adryan B."/>
            <person name="Aguade M."/>
            <person name="Akashi H."/>
            <person name="Anderson W.W."/>
            <person name="Aquadro C.F."/>
            <person name="Ardell D.H."/>
            <person name="Arguello R."/>
            <person name="Artieri C.G."/>
            <person name="Barbash D.A."/>
            <person name="Barker D."/>
            <person name="Barsanti P."/>
            <person name="Batterham P."/>
            <person name="Batzoglou S."/>
            <person name="Begun D."/>
            <person name="Bhutkar A."/>
            <person name="Blanco E."/>
            <person name="Bosak S.A."/>
            <person name="Bradley R.K."/>
            <person name="Brand A.D."/>
            <person name="Brent M.R."/>
            <person name="Brooks A.N."/>
            <person name="Brown R.H."/>
            <person name="Butlin R.K."/>
            <person name="Caggese C."/>
            <person name="Calvi B.R."/>
            <person name="Bernardo de Carvalho A."/>
            <person name="Caspi A."/>
            <person name="Castrezana S."/>
            <person name="Celniker S.E."/>
            <person name="Chang J.L."/>
            <person name="Chapple C."/>
            <person name="Chatterji S."/>
            <person name="Chinwalla A."/>
            <person name="Civetta A."/>
            <person name="Clifton S.W."/>
            <person name="Comeron J.M."/>
            <person name="Costello J.C."/>
            <person name="Coyne J.A."/>
            <person name="Daub J."/>
            <person name="David R.G."/>
            <person name="Delcher A.L."/>
            <person name="Delehaunty K."/>
            <person name="Do C.B."/>
            <person name="Ebling H."/>
            <person name="Edwards K."/>
            <person name="Eickbush T."/>
            <person name="Evans J.D."/>
            <person name="Filipski A."/>
            <person name="Findeiss S."/>
            <person name="Freyhult E."/>
            <person name="Fulton L."/>
            <person name="Fulton R."/>
            <person name="Garcia A.C."/>
            <person name="Gardiner A."/>
            <person name="Garfield D.A."/>
            <person name="Garvin B.E."/>
            <person name="Gibson G."/>
            <person name="Gilbert D."/>
            <person name="Gnerre S."/>
            <person name="Godfrey J."/>
            <person name="Good R."/>
            <person name="Gotea V."/>
            <person name="Gravely B."/>
            <person name="Greenberg A.J."/>
            <person name="Griffiths-Jones S."/>
            <person name="Gross S."/>
            <person name="Guigo R."/>
            <person name="Gustafson E.A."/>
            <person name="Haerty W."/>
            <person name="Hahn M.W."/>
            <person name="Halligan D.L."/>
            <person name="Halpern A.L."/>
            <person name="Halter G.M."/>
            <person name="Han M.V."/>
            <person name="Heger A."/>
            <person name="Hillier L."/>
            <person name="Hinrichs A.S."/>
            <person name="Holmes I."/>
            <person name="Hoskins R.A."/>
            <person name="Hubisz M.J."/>
            <person name="Hultmark D."/>
            <person name="Huntley M.A."/>
            <person name="Jaffe D.B."/>
            <person name="Jagadeeshan S."/>
            <person name="Jeck W.R."/>
            <person name="Johnson J."/>
            <person name="Jones C.D."/>
            <person name="Jordan W.C."/>
            <person name="Karpen G.H."/>
            <person name="Kataoka E."/>
            <person name="Keightley P.D."/>
            <person name="Kheradpour P."/>
            <person name="Kirkness E.F."/>
            <person name="Koerich L.B."/>
            <person name="Kristiansen K."/>
            <person name="Kudrna D."/>
            <person name="Kulathinal R.J."/>
            <person name="Kumar S."/>
            <person name="Kwok R."/>
            <person name="Lander E."/>
            <person name="Langley C.H."/>
            <person name="Lapoint R."/>
            <person name="Lazzaro B.P."/>
            <person name="Lee S.J."/>
            <person name="Levesque L."/>
            <person name="Li R."/>
            <person name="Lin C.F."/>
            <person name="Lin M.F."/>
            <person name="Lindblad-Toh K."/>
            <person name="Llopart A."/>
            <person name="Long M."/>
            <person name="Low L."/>
            <person name="Lozovsky E."/>
            <person name="Lu J."/>
            <person name="Luo M."/>
            <person name="Machado C.A."/>
            <person name="Makalowski W."/>
            <person name="Marzo M."/>
            <person name="Matsuda M."/>
            <person name="Matzkin L."/>
            <person name="McAllister B."/>
            <person name="McBride C.S."/>
            <person name="McKernan B."/>
            <person name="McKernan K."/>
            <person name="Mendez-Lago M."/>
            <person name="Minx P."/>
            <person name="Mollenhauer M.U."/>
            <person name="Montooth K."/>
            <person name="Mount S.M."/>
            <person name="Mu X."/>
            <person name="Myers E."/>
            <person name="Negre B."/>
            <person name="Newfeld S."/>
            <person name="Nielsen R."/>
            <person name="Noor M.A."/>
            <person name="O'Grady P."/>
            <person name="Pachter L."/>
            <person name="Papaceit M."/>
            <person name="Parisi M.J."/>
            <person name="Parisi M."/>
            <person name="Parts L."/>
            <person name="Pedersen J.S."/>
            <person name="Pesole G."/>
            <person name="Phillippy A.M."/>
            <person name="Ponting C.P."/>
            <person name="Pop M."/>
            <person name="Porcelli D."/>
            <person name="Powell J.R."/>
            <person name="Prohaska S."/>
            <person name="Pruitt K."/>
            <person name="Puig M."/>
            <person name="Quesneville H."/>
            <person name="Ram K.R."/>
            <person name="Rand D."/>
            <person name="Rasmussen M.D."/>
            <person name="Reed L.K."/>
            <person name="Reenan R."/>
            <person name="Reily A."/>
            <person name="Remington K.A."/>
            <person name="Rieger T.T."/>
            <person name="Ritchie M.G."/>
            <person name="Robin C."/>
            <person name="Rogers Y.H."/>
            <person name="Rohde C."/>
            <person name="Rozas J."/>
            <person name="Rubenfield M.J."/>
            <person name="Ruiz A."/>
            <person name="Russo S."/>
            <person name="Salzberg S.L."/>
            <person name="Sanchez-Gracia A."/>
            <person name="Saranga D.J."/>
            <person name="Sato H."/>
            <person name="Schaeffer S.W."/>
            <person name="Schatz M.C."/>
            <person name="Schlenke T."/>
            <person name="Schwartz R."/>
            <person name="Segarra C."/>
            <person name="Singh R.S."/>
            <person name="Sirot L."/>
            <person name="Sirota M."/>
            <person name="Sisneros N.B."/>
            <person name="Smith C.D."/>
            <person name="Smith T.F."/>
            <person name="Spieth J."/>
            <person name="Stage D.E."/>
            <person name="Stark A."/>
            <person name="Stephan W."/>
            <person name="Strausberg R.L."/>
            <person name="Strempel S."/>
            <person name="Sturgill D."/>
            <person name="Sutton G."/>
            <person name="Sutton G.G."/>
            <person name="Tao W."/>
            <person name="Teichmann S."/>
            <person name="Tobari Y.N."/>
            <person name="Tomimura Y."/>
            <person name="Tsolas J.M."/>
            <person name="Valente V.L."/>
            <person name="Venter E."/>
            <person name="Venter J.C."/>
            <person name="Vicario S."/>
            <person name="Vieira F.G."/>
            <person name="Vilella A.J."/>
            <person name="Villasante A."/>
            <person name="Walenz B."/>
            <person name="Wang J."/>
            <person name="Wasserman M."/>
            <person name="Watts T."/>
            <person name="Wilson D."/>
            <person name="Wilson R.K."/>
            <person name="Wing R.A."/>
            <person name="Wolfner M.F."/>
            <person name="Wong A."/>
            <person name="Wong G.K."/>
            <person name="Wu C.I."/>
            <person name="Wu G."/>
            <person name="Yamamoto D."/>
            <person name="Yang H.P."/>
            <person name="Yang S.P."/>
            <person name="Yorke J.A."/>
            <person name="Yoshida K."/>
            <person name="Zdobnov E."/>
            <person name="Zhang P."/>
            <person name="Zhang Y."/>
            <person name="Zimin A.V."/>
            <person name="Baldwin J."/>
            <person name="Abdouelleil A."/>
            <person name="Abdulkadir J."/>
            <person name="Abebe A."/>
            <person name="Abera B."/>
            <person name="Abreu J."/>
            <person name="Acer S.C."/>
            <person name="Aftuck L."/>
            <person name="Alexander A."/>
            <person name="An P."/>
            <person name="Anderson E."/>
            <person name="Anderson S."/>
            <person name="Arachi H."/>
            <person name="Azer M."/>
            <person name="Bachantsang P."/>
            <person name="Barry A."/>
            <person name="Bayul T."/>
            <person name="Berlin A."/>
            <person name="Bessette D."/>
            <person name="Bloom T."/>
            <person name="Blye J."/>
            <person name="Boguslavskiy L."/>
            <person name="Bonnet C."/>
            <person name="Boukhgalter B."/>
            <person name="Bourzgui I."/>
            <person name="Brown A."/>
            <person name="Cahill P."/>
            <person name="Channer S."/>
            <person name="Cheshatsang Y."/>
            <person name="Chuda L."/>
            <person name="Citroen M."/>
            <person name="Collymore A."/>
            <person name="Cooke P."/>
            <person name="Costello M."/>
            <person name="D'Aco K."/>
            <person name="Daza R."/>
            <person name="De Haan G."/>
            <person name="DeGray S."/>
            <person name="DeMaso C."/>
            <person name="Dhargay N."/>
            <person name="Dooley K."/>
            <person name="Dooley E."/>
            <person name="Doricent M."/>
            <person name="Dorje P."/>
            <person name="Dorjee K."/>
            <person name="Dupes A."/>
            <person name="Elong R."/>
            <person name="Falk J."/>
            <person name="Farina A."/>
            <person name="Faro S."/>
            <person name="Ferguson D."/>
            <person name="Fisher S."/>
            <person name="Foley C.D."/>
            <person name="Franke A."/>
            <person name="Friedrich D."/>
            <person name="Gadbois L."/>
            <person name="Gearin G."/>
            <person name="Gearin C.R."/>
            <person name="Giannoukos G."/>
            <person name="Goode T."/>
            <person name="Graham J."/>
            <person name="Grandbois E."/>
            <person name="Grewal S."/>
            <person name="Gyaltsen K."/>
            <person name="Hafez N."/>
            <person name="Hagos B."/>
            <person name="Hall J."/>
            <person name="Henson C."/>
            <person name="Hollinger A."/>
            <person name="Honan T."/>
            <person name="Huard M.D."/>
            <person name="Hughes L."/>
            <person name="Hurhula B."/>
            <person name="Husby M.E."/>
            <person name="Kamat A."/>
            <person name="Kanga B."/>
            <person name="Kashin S."/>
            <person name="Khazanovich D."/>
            <person name="Kisner P."/>
            <person name="Lance K."/>
            <person name="Lara M."/>
            <person name="Lee W."/>
            <person name="Lennon N."/>
            <person name="Letendre F."/>
            <person name="LeVine R."/>
            <person name="Lipovsky A."/>
            <person name="Liu X."/>
            <person name="Liu J."/>
            <person name="Liu S."/>
            <person name="Lokyitsang T."/>
            <person name="Lokyitsang Y."/>
            <person name="Lubonja R."/>
            <person name="Lui A."/>
            <person name="MacDonald P."/>
            <person name="Magnisalis V."/>
            <person name="Maru K."/>
            <person name="Matthews C."/>
            <person name="McCusker W."/>
            <person name="McDonough S."/>
            <person name="Mehta T."/>
            <person name="Meldrim J."/>
            <person name="Meneus L."/>
            <person name="Mihai O."/>
            <person name="Mihalev A."/>
            <person name="Mihova T."/>
            <person name="Mittelman R."/>
            <person name="Mlenga V."/>
            <person name="Montmayeur A."/>
            <person name="Mulrain L."/>
            <person name="Navidi A."/>
            <person name="Naylor J."/>
            <person name="Negash T."/>
            <person name="Nguyen T."/>
            <person name="Nguyen N."/>
            <person name="Nicol R."/>
            <person name="Norbu C."/>
            <person name="Norbu N."/>
            <person name="Novod N."/>
            <person name="O'Neill B."/>
            <person name="Osman S."/>
            <person name="Markiewicz E."/>
            <person name="Oyono O.L."/>
            <person name="Patti C."/>
            <person name="Phunkhang P."/>
            <person name="Pierre F."/>
            <person name="Priest M."/>
            <person name="Raghuraman S."/>
            <person name="Rege F."/>
            <person name="Reyes R."/>
            <person name="Rise C."/>
            <person name="Rogov P."/>
            <person name="Ross K."/>
            <person name="Ryan E."/>
            <person name="Settipalli S."/>
            <person name="Shea T."/>
            <person name="Sherpa N."/>
            <person name="Shi L."/>
            <person name="Shih D."/>
            <person name="Sparrow T."/>
            <person name="Spaulding J."/>
            <person name="Stalker J."/>
            <person name="Stange-Thomann N."/>
            <person name="Stavropoulos S."/>
            <person name="Stone C."/>
            <person name="Strader C."/>
            <person name="Tesfaye S."/>
            <person name="Thomson T."/>
            <person name="Thoulutsang Y."/>
            <person name="Thoulutsang D."/>
            <person name="Topham K."/>
            <person name="Topping I."/>
            <person name="Tsamla T."/>
            <person name="Vassiliev H."/>
            <person name="Vo A."/>
            <person name="Wangchuk T."/>
            <person name="Wangdi T."/>
            <person name="Weiand M."/>
            <person name="Wilkinson J."/>
            <person name="Wilson A."/>
            <person name="Yadav S."/>
            <person name="Young G."/>
            <person name="Yu Q."/>
            <person name="Zembek L."/>
            <person name="Zhong D."/>
            <person name="Zimmer A."/>
            <person name="Zwirko Z."/>
            <person name="Jaffe D.B."/>
            <person name="Alvarez P."/>
            <person name="Brockman W."/>
            <person name="Butler J."/>
            <person name="Chin C."/>
            <person name="Gnerre S."/>
            <person name="Grabherr M."/>
            <person name="Kleber M."/>
            <person name="Mauceli E."/>
            <person name="MacCallum I."/>
        </authorList>
    </citation>
    <scope>NUCLEOTIDE SEQUENCE [LARGE SCALE GENOMIC DNA]</scope>
    <source>
        <strain evidence="14">Tucson 14030-0811.24</strain>
    </source>
</reference>
<dbReference type="GO" id="GO:0008063">
    <property type="term" value="P:Toll signaling pathway"/>
    <property type="evidence" value="ECO:0007669"/>
    <property type="project" value="EnsemblMetazoa"/>
</dbReference>
<keyword evidence="3" id="KW-0433">Leucine-rich repeat</keyword>
<evidence type="ECO:0000256" key="9">
    <source>
        <dbReference type="ARBA" id="ARBA00023170"/>
    </source>
</evidence>
<dbReference type="EMBL" id="CH963857">
    <property type="protein sequence ID" value="EDW76095.1"/>
    <property type="molecule type" value="Genomic_DNA"/>
</dbReference>
<evidence type="ECO:0000259" key="12">
    <source>
        <dbReference type="PROSITE" id="PS50104"/>
    </source>
</evidence>
<evidence type="ECO:0000256" key="4">
    <source>
        <dbReference type="ARBA" id="ARBA00022692"/>
    </source>
</evidence>
<keyword evidence="6" id="KW-0677">Repeat</keyword>
<dbReference type="SUPFAM" id="SSF52200">
    <property type="entry name" value="Toll/Interleukin receptor TIR domain"/>
    <property type="match status" value="1"/>
</dbReference>
<keyword evidence="4 11" id="KW-0812">Transmembrane</keyword>
<dbReference type="Pfam" id="PF13855">
    <property type="entry name" value="LRR_8"/>
    <property type="match status" value="1"/>
</dbReference>
<evidence type="ECO:0000256" key="10">
    <source>
        <dbReference type="ARBA" id="ARBA00023180"/>
    </source>
</evidence>
<keyword evidence="5" id="KW-0732">Signal</keyword>
<evidence type="ECO:0000256" key="1">
    <source>
        <dbReference type="ARBA" id="ARBA00004167"/>
    </source>
</evidence>
<dbReference type="AlphaFoldDB" id="B4MWF4"/>
<organism evidence="13 14">
    <name type="scientific">Drosophila willistoni</name>
    <name type="common">Fruit fly</name>
    <dbReference type="NCBI Taxonomy" id="7260"/>
    <lineage>
        <taxon>Eukaryota</taxon>
        <taxon>Metazoa</taxon>
        <taxon>Ecdysozoa</taxon>
        <taxon>Arthropoda</taxon>
        <taxon>Hexapoda</taxon>
        <taxon>Insecta</taxon>
        <taxon>Pterygota</taxon>
        <taxon>Neoptera</taxon>
        <taxon>Endopterygota</taxon>
        <taxon>Diptera</taxon>
        <taxon>Brachycera</taxon>
        <taxon>Muscomorpha</taxon>
        <taxon>Ephydroidea</taxon>
        <taxon>Drosophilidae</taxon>
        <taxon>Drosophila</taxon>
        <taxon>Sophophora</taxon>
    </lineage>
</organism>
<proteinExistence type="inferred from homology"/>
<keyword evidence="8 11" id="KW-0472">Membrane</keyword>
<dbReference type="SMART" id="SM00255">
    <property type="entry name" value="TIR"/>
    <property type="match status" value="1"/>
</dbReference>
<evidence type="ECO:0000256" key="2">
    <source>
        <dbReference type="ARBA" id="ARBA00009634"/>
    </source>
</evidence>
<evidence type="ECO:0000256" key="7">
    <source>
        <dbReference type="ARBA" id="ARBA00022989"/>
    </source>
</evidence>
<protein>
    <recommendedName>
        <fullName evidence="12">TIR domain-containing protein</fullName>
    </recommendedName>
</protein>
<gene>
    <name evidence="13" type="primary">Dwil\GK14848</name>
    <name evidence="13" type="ORF">Dwil_GK14848</name>
</gene>
<evidence type="ECO:0000256" key="5">
    <source>
        <dbReference type="ARBA" id="ARBA00022729"/>
    </source>
</evidence>
<evidence type="ECO:0000256" key="3">
    <source>
        <dbReference type="ARBA" id="ARBA00022614"/>
    </source>
</evidence>
<dbReference type="PANTHER" id="PTHR24365">
    <property type="entry name" value="TOLL-LIKE RECEPTOR"/>
    <property type="match status" value="1"/>
</dbReference>
<evidence type="ECO:0000256" key="8">
    <source>
        <dbReference type="ARBA" id="ARBA00023136"/>
    </source>
</evidence>
<dbReference type="Gene3D" id="3.40.50.10140">
    <property type="entry name" value="Toll/interleukin-1 receptor homology (TIR) domain"/>
    <property type="match status" value="1"/>
</dbReference>
<dbReference type="GO" id="GO:0061760">
    <property type="term" value="P:antifungal innate immune response"/>
    <property type="evidence" value="ECO:0007669"/>
    <property type="project" value="EnsemblMetazoa"/>
</dbReference>
<name>B4MWF4_DROWI</name>
<dbReference type="FunFam" id="3.40.50.10140:FF:000020">
    <property type="entry name" value="Blast:Protein toll"/>
    <property type="match status" value="1"/>
</dbReference>
<dbReference type="InParanoid" id="B4MWF4"/>
<feature type="domain" description="TIR" evidence="12">
    <location>
        <begin position="658"/>
        <end position="793"/>
    </location>
</feature>
<keyword evidence="14" id="KW-1185">Reference proteome</keyword>
<dbReference type="InterPro" id="IPR000157">
    <property type="entry name" value="TIR_dom"/>
</dbReference>
<evidence type="ECO:0000256" key="6">
    <source>
        <dbReference type="ARBA" id="ARBA00022737"/>
    </source>
</evidence>
<dbReference type="PhylomeDB" id="B4MWF4"/>
<dbReference type="InterPro" id="IPR032675">
    <property type="entry name" value="LRR_dom_sf"/>
</dbReference>
<keyword evidence="7 11" id="KW-1133">Transmembrane helix</keyword>
<dbReference type="GO" id="GO:0005121">
    <property type="term" value="F:Toll binding"/>
    <property type="evidence" value="ECO:0007669"/>
    <property type="project" value="EnsemblMetazoa"/>
</dbReference>
<dbReference type="SMART" id="SM00369">
    <property type="entry name" value="LRR_TYP"/>
    <property type="match status" value="4"/>
</dbReference>
<comment type="subcellular location">
    <subcellularLocation>
        <location evidence="1">Membrane</location>
        <topology evidence="1">Single-pass membrane protein</topology>
    </subcellularLocation>
</comment>